<proteinExistence type="predicted"/>
<feature type="transmembrane region" description="Helical" evidence="1">
    <location>
        <begin position="113"/>
        <end position="145"/>
    </location>
</feature>
<feature type="transmembrane region" description="Helical" evidence="1">
    <location>
        <begin position="81"/>
        <end position="101"/>
    </location>
</feature>
<reference evidence="2 3" key="1">
    <citation type="submission" date="2011-09" db="EMBL/GenBank/DDBJ databases">
        <title>The draft genome of Methanotorris formicicus Mc-S-70.</title>
        <authorList>
            <consortium name="US DOE Joint Genome Institute (JGI-PGF)"/>
            <person name="Lucas S."/>
            <person name="Han J."/>
            <person name="Lapidus A."/>
            <person name="Cheng J.-F."/>
            <person name="Goodwin L."/>
            <person name="Pitluck S."/>
            <person name="Peters L."/>
            <person name="Land M.L."/>
            <person name="Hauser L."/>
            <person name="Sieprawska-Lupa M."/>
            <person name="Takai K."/>
            <person name="Miyazaki J."/>
            <person name="Whitman W."/>
            <person name="Woyke T.J."/>
        </authorList>
    </citation>
    <scope>NUCLEOTIDE SEQUENCE [LARGE SCALE GENOMIC DNA]</scope>
    <source>
        <strain evidence="2 3">Mc-S-70</strain>
    </source>
</reference>
<dbReference type="Proteomes" id="UP000003706">
    <property type="component" value="Unassembled WGS sequence"/>
</dbReference>
<accession>H1KX98</accession>
<feature type="transmembrane region" description="Helical" evidence="1">
    <location>
        <begin position="32"/>
        <end position="51"/>
    </location>
</feature>
<comment type="caution">
    <text evidence="2">The sequence shown here is derived from an EMBL/GenBank/DDBJ whole genome shotgun (WGS) entry which is preliminary data.</text>
</comment>
<evidence type="ECO:0000313" key="2">
    <source>
        <dbReference type="EMBL" id="EHP88529.1"/>
    </source>
</evidence>
<keyword evidence="1" id="KW-0472">Membrane</keyword>
<name>H1KX98_9EURY</name>
<protein>
    <submittedName>
        <fullName evidence="2">Uncharacterized protein</fullName>
    </submittedName>
</protein>
<sequence length="227" mass="26018">MRILQIFKIGVMVLFGILGLSIVYYVEGIYKYLLVLIFIPSILHILLIKSFKKLELFLNYYCLSTFIIVLILLAINNPSYIKNAMLLFMIPIVVLIPSVRVSPQSFIKIFISVFSLWITVAYFKTIGIFAVLLSIFSFVLVYISLYLKNIKKFSNLPIGDLEPSGVFILGAILGLIISAICLMKNNEYLANKIAEYAYFLLVVGVFRAFYEYIKDIRENGDDTHEIY</sequence>
<keyword evidence="1" id="KW-1133">Transmembrane helix</keyword>
<keyword evidence="3" id="KW-1185">Reference proteome</keyword>
<feature type="transmembrane region" description="Helical" evidence="1">
    <location>
        <begin position="7"/>
        <end position="26"/>
    </location>
</feature>
<evidence type="ECO:0000256" key="1">
    <source>
        <dbReference type="SAM" id="Phobius"/>
    </source>
</evidence>
<evidence type="ECO:0000313" key="3">
    <source>
        <dbReference type="Proteomes" id="UP000003706"/>
    </source>
</evidence>
<feature type="transmembrane region" description="Helical" evidence="1">
    <location>
        <begin position="58"/>
        <end position="75"/>
    </location>
</feature>
<keyword evidence="1" id="KW-0812">Transmembrane</keyword>
<dbReference type="AlphaFoldDB" id="H1KX98"/>
<dbReference type="STRING" id="647171.MetfoDRAFT_0421"/>
<feature type="transmembrane region" description="Helical" evidence="1">
    <location>
        <begin position="195"/>
        <end position="213"/>
    </location>
</feature>
<dbReference type="EMBL" id="AGJL01000007">
    <property type="protein sequence ID" value="EHP88529.1"/>
    <property type="molecule type" value="Genomic_DNA"/>
</dbReference>
<gene>
    <name evidence="2" type="ORF">MetfoDRAFT_0421</name>
</gene>
<dbReference type="RefSeq" id="WP_007043867.1">
    <property type="nucleotide sequence ID" value="NZ_AGJL01000007.1"/>
</dbReference>
<organism evidence="2 3">
    <name type="scientific">Methanotorris formicicus Mc-S-70</name>
    <dbReference type="NCBI Taxonomy" id="647171"/>
    <lineage>
        <taxon>Archaea</taxon>
        <taxon>Methanobacteriati</taxon>
        <taxon>Methanobacteriota</taxon>
        <taxon>Methanomada group</taxon>
        <taxon>Methanococci</taxon>
        <taxon>Methanococcales</taxon>
        <taxon>Methanocaldococcaceae</taxon>
        <taxon>Methanotorris</taxon>
    </lineage>
</organism>
<feature type="transmembrane region" description="Helical" evidence="1">
    <location>
        <begin position="165"/>
        <end position="183"/>
    </location>
</feature>